<keyword evidence="7" id="KW-1185">Reference proteome</keyword>
<feature type="domain" description="Leucine-binding protein" evidence="5">
    <location>
        <begin position="57"/>
        <end position="374"/>
    </location>
</feature>
<accession>A0A0G3X8M1</accession>
<feature type="region of interest" description="Disordered" evidence="4">
    <location>
        <begin position="27"/>
        <end position="53"/>
    </location>
</feature>
<dbReference type="KEGG" id="amx:AM2010_891"/>
<keyword evidence="3" id="KW-0029">Amino-acid transport</keyword>
<dbReference type="Proteomes" id="UP000037643">
    <property type="component" value="Chromosome"/>
</dbReference>
<comment type="similarity">
    <text evidence="1">Belongs to the leucine-binding protein family.</text>
</comment>
<dbReference type="RefSeq" id="WP_047806059.1">
    <property type="nucleotide sequence ID" value="NZ_CP011805.1"/>
</dbReference>
<dbReference type="InterPro" id="IPR051010">
    <property type="entry name" value="BCAA_transport"/>
</dbReference>
<feature type="compositionally biased region" description="Pro residues" evidence="4">
    <location>
        <begin position="30"/>
        <end position="47"/>
    </location>
</feature>
<proteinExistence type="inferred from homology"/>
<evidence type="ECO:0000256" key="1">
    <source>
        <dbReference type="ARBA" id="ARBA00010062"/>
    </source>
</evidence>
<evidence type="ECO:0000313" key="7">
    <source>
        <dbReference type="Proteomes" id="UP000037643"/>
    </source>
</evidence>
<dbReference type="PANTHER" id="PTHR30483">
    <property type="entry name" value="LEUCINE-SPECIFIC-BINDING PROTEIN"/>
    <property type="match status" value="1"/>
</dbReference>
<keyword evidence="3" id="KW-0813">Transport</keyword>
<dbReference type="PROSITE" id="PS51257">
    <property type="entry name" value="PROKAR_LIPOPROTEIN"/>
    <property type="match status" value="1"/>
</dbReference>
<dbReference type="AlphaFoldDB" id="A0A0G3X8M1"/>
<evidence type="ECO:0000259" key="5">
    <source>
        <dbReference type="Pfam" id="PF13458"/>
    </source>
</evidence>
<dbReference type="InterPro" id="IPR028081">
    <property type="entry name" value="Leu-bd"/>
</dbReference>
<dbReference type="SUPFAM" id="SSF53822">
    <property type="entry name" value="Periplasmic binding protein-like I"/>
    <property type="match status" value="1"/>
</dbReference>
<evidence type="ECO:0000313" key="6">
    <source>
        <dbReference type="EMBL" id="AKM06969.1"/>
    </source>
</evidence>
<dbReference type="Pfam" id="PF13458">
    <property type="entry name" value="Peripla_BP_6"/>
    <property type="match status" value="1"/>
</dbReference>
<sequence>MKRWKLDRRMLIVAGASVVLAGCQIIPKGPTAPPPPAPAPTPDPGPSGLPSDDTRHRVALLVPMSGDNGGVGQSIANATTMALLDTNADNLRITTYDTSSDARGAARRAIADGNRLILGPLLGENVAQIVAEARPADVPLISFSNDTSVAGADVFIMGHIPDQSITRSVGFARERGASRFAAIVPDGEYGRRAELAFSGAVRGVGGQLVATERYTRGNTSIVSAAQRLKQAGGYDTVLIADGARLATQAAGELRPRGAGATQIIGTELWSGESAVTRASALRGALFSAVSDARFKRFSDSYSDRFGSQPYRISTLGYDSVLLALRVAQDWRVGRSFPVSQLRESSGFLGLDGPFRFQRNGVIERAMEVREVRDGQVVIVSPAPSGF</sequence>
<dbReference type="PANTHER" id="PTHR30483:SF6">
    <property type="entry name" value="PERIPLASMIC BINDING PROTEIN OF ABC TRANSPORTER FOR NATURAL AMINO ACIDS"/>
    <property type="match status" value="1"/>
</dbReference>
<keyword evidence="2" id="KW-0732">Signal</keyword>
<dbReference type="CDD" id="cd06339">
    <property type="entry name" value="PBP1_YraM_LppC_lipoprotein-like"/>
    <property type="match status" value="1"/>
</dbReference>
<dbReference type="OrthoDB" id="7210494at2"/>
<evidence type="ECO:0000256" key="4">
    <source>
        <dbReference type="SAM" id="MobiDB-lite"/>
    </source>
</evidence>
<gene>
    <name evidence="6" type="ORF">AM2010_891</name>
</gene>
<protein>
    <submittedName>
        <fullName evidence="6">ABC transporter substrate-binding protein</fullName>
    </submittedName>
</protein>
<dbReference type="STRING" id="543877.AM2010_891"/>
<organism evidence="6 7">
    <name type="scientific">Pelagerythrobacter marensis</name>
    <dbReference type="NCBI Taxonomy" id="543877"/>
    <lineage>
        <taxon>Bacteria</taxon>
        <taxon>Pseudomonadati</taxon>
        <taxon>Pseudomonadota</taxon>
        <taxon>Alphaproteobacteria</taxon>
        <taxon>Sphingomonadales</taxon>
        <taxon>Erythrobacteraceae</taxon>
        <taxon>Pelagerythrobacter</taxon>
    </lineage>
</organism>
<evidence type="ECO:0000256" key="2">
    <source>
        <dbReference type="ARBA" id="ARBA00022729"/>
    </source>
</evidence>
<dbReference type="GO" id="GO:0006865">
    <property type="term" value="P:amino acid transport"/>
    <property type="evidence" value="ECO:0007669"/>
    <property type="project" value="UniProtKB-KW"/>
</dbReference>
<dbReference type="Gene3D" id="3.40.50.2300">
    <property type="match status" value="2"/>
</dbReference>
<evidence type="ECO:0000256" key="3">
    <source>
        <dbReference type="ARBA" id="ARBA00022970"/>
    </source>
</evidence>
<name>A0A0G3X8M1_9SPHN</name>
<dbReference type="PATRIC" id="fig|543877.4.peg.900"/>
<dbReference type="EMBL" id="CP011805">
    <property type="protein sequence ID" value="AKM06969.1"/>
    <property type="molecule type" value="Genomic_DNA"/>
</dbReference>
<dbReference type="InterPro" id="IPR028082">
    <property type="entry name" value="Peripla_BP_I"/>
</dbReference>
<reference evidence="6 7" key="1">
    <citation type="submission" date="2015-06" db="EMBL/GenBank/DDBJ databases">
        <authorList>
            <person name="Kim K.M."/>
        </authorList>
    </citation>
    <scope>NUCLEOTIDE SEQUENCE [LARGE SCALE GENOMIC DNA]</scope>
    <source>
        <strain evidence="6 7">KCTC 22370</strain>
    </source>
</reference>